<evidence type="ECO:0000313" key="1">
    <source>
        <dbReference type="EMBL" id="MBE4747751.1"/>
    </source>
</evidence>
<gene>
    <name evidence="1" type="ORF">G4177_06105</name>
</gene>
<reference evidence="1 2" key="1">
    <citation type="submission" date="2020-02" db="EMBL/GenBank/DDBJ databases">
        <authorList>
            <person name="Babadi Z.K."/>
            <person name="Risdian C."/>
            <person name="Ebrahimipour G.H."/>
            <person name="Wink J."/>
        </authorList>
    </citation>
    <scope>NUCLEOTIDE SEQUENCE [LARGE SCALE GENOMIC DNA]</scope>
    <source>
        <strain evidence="1 2">ZKHCc1 1396</strain>
    </source>
</reference>
<sequence>MADPEVLYAQKVHFTLLPTTPLVTLEEAEVDPEPVATELDGITECSVSEAADSVDTNYYGGDGYKKNAATLTGLTISLSGHRVRGNPAQDALEGQFRKIGYLHVIRDADATAGLRGKRYKVRVMSFDSGGPSSDVDKLTVSLTGQGAPVAV</sequence>
<name>A0ABR9PIJ2_9BACT</name>
<dbReference type="RefSeq" id="WP_193347109.1">
    <property type="nucleotide sequence ID" value="NZ_CBCSIP010000405.1"/>
</dbReference>
<evidence type="ECO:0000313" key="2">
    <source>
        <dbReference type="Proteomes" id="UP001516472"/>
    </source>
</evidence>
<dbReference type="EMBL" id="JAAIYO010000001">
    <property type="protein sequence ID" value="MBE4747751.1"/>
    <property type="molecule type" value="Genomic_DNA"/>
</dbReference>
<comment type="caution">
    <text evidence="1">The sequence shown here is derived from an EMBL/GenBank/DDBJ whole genome shotgun (WGS) entry which is preliminary data.</text>
</comment>
<evidence type="ECO:0008006" key="3">
    <source>
        <dbReference type="Google" id="ProtNLM"/>
    </source>
</evidence>
<keyword evidence="2" id="KW-1185">Reference proteome</keyword>
<proteinExistence type="predicted"/>
<dbReference type="NCBIfam" id="NF047353">
    <property type="entry name" value="tube_lmo2291"/>
    <property type="match status" value="1"/>
</dbReference>
<organism evidence="1 2">
    <name type="scientific">Corallococcus soli</name>
    <dbReference type="NCBI Taxonomy" id="2710757"/>
    <lineage>
        <taxon>Bacteria</taxon>
        <taxon>Pseudomonadati</taxon>
        <taxon>Myxococcota</taxon>
        <taxon>Myxococcia</taxon>
        <taxon>Myxococcales</taxon>
        <taxon>Cystobacterineae</taxon>
        <taxon>Myxococcaceae</taxon>
        <taxon>Corallococcus</taxon>
    </lineage>
</organism>
<accession>A0ABR9PIJ2</accession>
<protein>
    <recommendedName>
        <fullName evidence="3">Phage tail protein</fullName>
    </recommendedName>
</protein>
<dbReference type="Proteomes" id="UP001516472">
    <property type="component" value="Unassembled WGS sequence"/>
</dbReference>